<dbReference type="EMBL" id="CM007906">
    <property type="protein sequence ID" value="OTF86637.1"/>
    <property type="molecule type" value="Genomic_DNA"/>
</dbReference>
<accession>A0A251RQR1</accession>
<protein>
    <submittedName>
        <fullName evidence="2">Uncharacterized protein</fullName>
    </submittedName>
</protein>
<dbReference type="AlphaFoldDB" id="A0A251RQR1"/>
<organism evidence="2 3">
    <name type="scientific">Helianthus annuus</name>
    <name type="common">Common sunflower</name>
    <dbReference type="NCBI Taxonomy" id="4232"/>
    <lineage>
        <taxon>Eukaryota</taxon>
        <taxon>Viridiplantae</taxon>
        <taxon>Streptophyta</taxon>
        <taxon>Embryophyta</taxon>
        <taxon>Tracheophyta</taxon>
        <taxon>Spermatophyta</taxon>
        <taxon>Magnoliopsida</taxon>
        <taxon>eudicotyledons</taxon>
        <taxon>Gunneridae</taxon>
        <taxon>Pentapetalae</taxon>
        <taxon>asterids</taxon>
        <taxon>campanulids</taxon>
        <taxon>Asterales</taxon>
        <taxon>Asteraceae</taxon>
        <taxon>Asteroideae</taxon>
        <taxon>Heliantheae alliance</taxon>
        <taxon>Heliantheae</taxon>
        <taxon>Helianthus</taxon>
    </lineage>
</organism>
<evidence type="ECO:0000256" key="1">
    <source>
        <dbReference type="SAM" id="MobiDB-lite"/>
    </source>
</evidence>
<keyword evidence="3" id="KW-1185">Reference proteome</keyword>
<reference evidence="3" key="1">
    <citation type="journal article" date="2017" name="Nature">
        <title>The sunflower genome provides insights into oil metabolism, flowering and Asterid evolution.</title>
        <authorList>
            <person name="Badouin H."/>
            <person name="Gouzy J."/>
            <person name="Grassa C.J."/>
            <person name="Murat F."/>
            <person name="Staton S.E."/>
            <person name="Cottret L."/>
            <person name="Lelandais-Briere C."/>
            <person name="Owens G.L."/>
            <person name="Carrere S."/>
            <person name="Mayjonade B."/>
            <person name="Legrand L."/>
            <person name="Gill N."/>
            <person name="Kane N.C."/>
            <person name="Bowers J.E."/>
            <person name="Hubner S."/>
            <person name="Bellec A."/>
            <person name="Berard A."/>
            <person name="Berges H."/>
            <person name="Blanchet N."/>
            <person name="Boniface M.C."/>
            <person name="Brunel D."/>
            <person name="Catrice O."/>
            <person name="Chaidir N."/>
            <person name="Claudel C."/>
            <person name="Donnadieu C."/>
            <person name="Faraut T."/>
            <person name="Fievet G."/>
            <person name="Helmstetter N."/>
            <person name="King M."/>
            <person name="Knapp S.J."/>
            <person name="Lai Z."/>
            <person name="Le Paslier M.C."/>
            <person name="Lippi Y."/>
            <person name="Lorenzon L."/>
            <person name="Mandel J.R."/>
            <person name="Marage G."/>
            <person name="Marchand G."/>
            <person name="Marquand E."/>
            <person name="Bret-Mestries E."/>
            <person name="Morien E."/>
            <person name="Nambeesan S."/>
            <person name="Nguyen T."/>
            <person name="Pegot-Espagnet P."/>
            <person name="Pouilly N."/>
            <person name="Raftis F."/>
            <person name="Sallet E."/>
            <person name="Schiex T."/>
            <person name="Thomas J."/>
            <person name="Vandecasteele C."/>
            <person name="Vares D."/>
            <person name="Vear F."/>
            <person name="Vautrin S."/>
            <person name="Crespi M."/>
            <person name="Mangin B."/>
            <person name="Burke J.M."/>
            <person name="Salse J."/>
            <person name="Munos S."/>
            <person name="Vincourt P."/>
            <person name="Rieseberg L.H."/>
            <person name="Langlade N.B."/>
        </authorList>
    </citation>
    <scope>NUCLEOTIDE SEQUENCE [LARGE SCALE GENOMIC DNA]</scope>
    <source>
        <strain evidence="3">cv. SF193</strain>
    </source>
</reference>
<feature type="compositionally biased region" description="Polar residues" evidence="1">
    <location>
        <begin position="63"/>
        <end position="76"/>
    </location>
</feature>
<sequence length="86" mass="10269">MLLLFSKKKKHADIEEGFVAYDKETNKSRARRIWWQVCVWLQLPIPAQFETKWATTTHRTKTSEQGQEESNWSRNVHTVVDMEQPH</sequence>
<evidence type="ECO:0000313" key="3">
    <source>
        <dbReference type="Proteomes" id="UP000215914"/>
    </source>
</evidence>
<proteinExistence type="predicted"/>
<dbReference type="InParanoid" id="A0A251RQR1"/>
<feature type="region of interest" description="Disordered" evidence="1">
    <location>
        <begin position="56"/>
        <end position="86"/>
    </location>
</feature>
<name>A0A251RQR1_HELAN</name>
<dbReference type="Proteomes" id="UP000215914">
    <property type="component" value="Chromosome 17"/>
</dbReference>
<gene>
    <name evidence="2" type="ORF">HannXRQ_Chr17g0552921</name>
</gene>
<evidence type="ECO:0000313" key="2">
    <source>
        <dbReference type="EMBL" id="OTF86637.1"/>
    </source>
</evidence>